<dbReference type="EMBL" id="MFLW01000023">
    <property type="protein sequence ID" value="OGG78116.1"/>
    <property type="molecule type" value="Genomic_DNA"/>
</dbReference>
<comment type="caution">
    <text evidence="1">The sequence shown here is derived from an EMBL/GenBank/DDBJ whole genome shotgun (WGS) entry which is preliminary data.</text>
</comment>
<sequence>MVFCADECSLKRDQIFFQQQGNAMNTKVDYFVYEITPEQLLGQRVESSCESSPTSPKTVRDTIQLDFFFLVPEQHALF</sequence>
<protein>
    <submittedName>
        <fullName evidence="1">Uncharacterized protein</fullName>
    </submittedName>
</protein>
<evidence type="ECO:0000313" key="2">
    <source>
        <dbReference type="Proteomes" id="UP000178811"/>
    </source>
</evidence>
<reference evidence="1 2" key="1">
    <citation type="journal article" date="2016" name="Nat. Commun.">
        <title>Thousands of microbial genomes shed light on interconnected biogeochemical processes in an aquifer system.</title>
        <authorList>
            <person name="Anantharaman K."/>
            <person name="Brown C.T."/>
            <person name="Hug L.A."/>
            <person name="Sharon I."/>
            <person name="Castelle C.J."/>
            <person name="Probst A.J."/>
            <person name="Thomas B.C."/>
            <person name="Singh A."/>
            <person name="Wilkins M.J."/>
            <person name="Karaoz U."/>
            <person name="Brodie E.L."/>
            <person name="Williams K.H."/>
            <person name="Hubbard S.S."/>
            <person name="Banfield J.F."/>
        </authorList>
    </citation>
    <scope>NUCLEOTIDE SEQUENCE [LARGE SCALE GENOMIC DNA]</scope>
</reference>
<dbReference type="Proteomes" id="UP000178811">
    <property type="component" value="Unassembled WGS sequence"/>
</dbReference>
<gene>
    <name evidence="1" type="ORF">A3A36_01110</name>
</gene>
<accession>A0A1F6EWZ0</accession>
<dbReference type="AlphaFoldDB" id="A0A1F6EWZ0"/>
<organism evidence="1 2">
    <name type="scientific">Candidatus Kaiserbacteria bacterium RIFCSPLOWO2_01_FULL_52_12b</name>
    <dbReference type="NCBI Taxonomy" id="1798509"/>
    <lineage>
        <taxon>Bacteria</taxon>
        <taxon>Candidatus Kaiseribacteriota</taxon>
    </lineage>
</organism>
<proteinExistence type="predicted"/>
<evidence type="ECO:0000313" key="1">
    <source>
        <dbReference type="EMBL" id="OGG78116.1"/>
    </source>
</evidence>
<name>A0A1F6EWZ0_9BACT</name>